<organism evidence="2 3">
    <name type="scientific">Nitzschia inconspicua</name>
    <dbReference type="NCBI Taxonomy" id="303405"/>
    <lineage>
        <taxon>Eukaryota</taxon>
        <taxon>Sar</taxon>
        <taxon>Stramenopiles</taxon>
        <taxon>Ochrophyta</taxon>
        <taxon>Bacillariophyta</taxon>
        <taxon>Bacillariophyceae</taxon>
        <taxon>Bacillariophycidae</taxon>
        <taxon>Bacillariales</taxon>
        <taxon>Bacillariaceae</taxon>
        <taxon>Nitzschia</taxon>
    </lineage>
</organism>
<feature type="compositionally biased region" description="Acidic residues" evidence="1">
    <location>
        <begin position="118"/>
        <end position="128"/>
    </location>
</feature>
<feature type="region of interest" description="Disordered" evidence="1">
    <location>
        <begin position="91"/>
        <end position="128"/>
    </location>
</feature>
<gene>
    <name evidence="2" type="ORF">IV203_004314</name>
</gene>
<protein>
    <submittedName>
        <fullName evidence="2">Uncharacterized protein</fullName>
    </submittedName>
</protein>
<dbReference type="Proteomes" id="UP000693970">
    <property type="component" value="Unassembled WGS sequence"/>
</dbReference>
<dbReference type="AlphaFoldDB" id="A0A9K3PPR5"/>
<dbReference type="EMBL" id="JAGRRH010000016">
    <property type="protein sequence ID" value="KAG7354958.1"/>
    <property type="molecule type" value="Genomic_DNA"/>
</dbReference>
<evidence type="ECO:0000256" key="1">
    <source>
        <dbReference type="SAM" id="MobiDB-lite"/>
    </source>
</evidence>
<reference evidence="2" key="1">
    <citation type="journal article" date="2021" name="Sci. Rep.">
        <title>Diploid genomic architecture of Nitzschia inconspicua, an elite biomass production diatom.</title>
        <authorList>
            <person name="Oliver A."/>
            <person name="Podell S."/>
            <person name="Pinowska A."/>
            <person name="Traller J.C."/>
            <person name="Smith S.R."/>
            <person name="McClure R."/>
            <person name="Beliaev A."/>
            <person name="Bohutskyi P."/>
            <person name="Hill E.A."/>
            <person name="Rabines A."/>
            <person name="Zheng H."/>
            <person name="Allen L.Z."/>
            <person name="Kuo A."/>
            <person name="Grigoriev I.V."/>
            <person name="Allen A.E."/>
            <person name="Hazlebeck D."/>
            <person name="Allen E.E."/>
        </authorList>
    </citation>
    <scope>NUCLEOTIDE SEQUENCE</scope>
    <source>
        <strain evidence="2">Hildebrandi</strain>
    </source>
</reference>
<reference evidence="2" key="2">
    <citation type="submission" date="2021-04" db="EMBL/GenBank/DDBJ databases">
        <authorList>
            <person name="Podell S."/>
        </authorList>
    </citation>
    <scope>NUCLEOTIDE SEQUENCE</scope>
    <source>
        <strain evidence="2">Hildebrandi</strain>
    </source>
</reference>
<proteinExistence type="predicted"/>
<comment type="caution">
    <text evidence="2">The sequence shown here is derived from an EMBL/GenBank/DDBJ whole genome shotgun (WGS) entry which is preliminary data.</text>
</comment>
<keyword evidence="3" id="KW-1185">Reference proteome</keyword>
<evidence type="ECO:0000313" key="3">
    <source>
        <dbReference type="Proteomes" id="UP000693970"/>
    </source>
</evidence>
<evidence type="ECO:0000313" key="2">
    <source>
        <dbReference type="EMBL" id="KAG7354958.1"/>
    </source>
</evidence>
<sequence length="128" mass="14705">MEAEEQIDHLKTKCAKLEQKTELSGQDMIDTELTSETVHSLNGLSRDELIKENSKVLHKPQEARTHAIDQQENITILQEQLRDALKFQNFENRRASGNDTDFGGFWNRGKKETPKQPEEDEPEDAQAN</sequence>
<accession>A0A9K3PPR5</accession>
<name>A0A9K3PPR5_9STRA</name>